<feature type="region of interest" description="Disordered" evidence="1">
    <location>
        <begin position="1"/>
        <end position="21"/>
    </location>
</feature>
<evidence type="ECO:0000313" key="2">
    <source>
        <dbReference type="EMBL" id="KAI9196345.1"/>
    </source>
</evidence>
<dbReference type="AlphaFoldDB" id="A0AAD5P1M5"/>
<comment type="caution">
    <text evidence="2">The sequence shown here is derived from an EMBL/GenBank/DDBJ whole genome shotgun (WGS) entry which is preliminary data.</text>
</comment>
<evidence type="ECO:0000256" key="1">
    <source>
        <dbReference type="SAM" id="MobiDB-lite"/>
    </source>
</evidence>
<sequence length="259" mass="27980">MKSKERDKGNSNSKSSLDKSDCGQLKNEVIKALDGLGELLRSVEARTRDEEARSQEVGEVILMKNKDGDAVNREERDGCGSKGKYNLDSFNSIQRVAGSGVGHSDRSVNMMGSCARSVKVFGSKDGSCGGVSDSSNQVVYFNFEENKDPKGVNFGGSAIDLSLLFGKGAKEPSRRPPSQTSATGVITNPLSPTFDPPPPTEQGRNEEAKPKPKNPKTEEHQKKAAPEKQDESEIKQPHQALHRISSPPPAPFLTRLSAN</sequence>
<proteinExistence type="predicted"/>
<name>A0AAD5P1M5_ACENE</name>
<feature type="compositionally biased region" description="Polar residues" evidence="1">
    <location>
        <begin position="176"/>
        <end position="186"/>
    </location>
</feature>
<evidence type="ECO:0000313" key="3">
    <source>
        <dbReference type="Proteomes" id="UP001064489"/>
    </source>
</evidence>
<reference evidence="2" key="1">
    <citation type="journal article" date="2022" name="Plant J.">
        <title>Strategies of tolerance reflected in two North American maple genomes.</title>
        <authorList>
            <person name="McEvoy S.L."/>
            <person name="Sezen U.U."/>
            <person name="Trouern-Trend A."/>
            <person name="McMahon S.M."/>
            <person name="Schaberg P.G."/>
            <person name="Yang J."/>
            <person name="Wegrzyn J.L."/>
            <person name="Swenson N.G."/>
        </authorList>
    </citation>
    <scope>NUCLEOTIDE SEQUENCE</scope>
    <source>
        <strain evidence="2">91603</strain>
    </source>
</reference>
<gene>
    <name evidence="2" type="ORF">LWI28_023144</name>
</gene>
<keyword evidence="3" id="KW-1185">Reference proteome</keyword>
<feature type="compositionally biased region" description="Basic and acidic residues" evidence="1">
    <location>
        <begin position="203"/>
        <end position="236"/>
    </location>
</feature>
<reference evidence="2" key="2">
    <citation type="submission" date="2023-02" db="EMBL/GenBank/DDBJ databases">
        <authorList>
            <person name="Swenson N.G."/>
            <person name="Wegrzyn J.L."/>
            <person name="Mcevoy S.L."/>
        </authorList>
    </citation>
    <scope>NUCLEOTIDE SEQUENCE</scope>
    <source>
        <strain evidence="2">91603</strain>
        <tissue evidence="2">Leaf</tissue>
    </source>
</reference>
<dbReference type="EMBL" id="JAJSOW010000003">
    <property type="protein sequence ID" value="KAI9196345.1"/>
    <property type="molecule type" value="Genomic_DNA"/>
</dbReference>
<feature type="region of interest" description="Disordered" evidence="1">
    <location>
        <begin position="168"/>
        <end position="259"/>
    </location>
</feature>
<organism evidence="2 3">
    <name type="scientific">Acer negundo</name>
    <name type="common">Box elder</name>
    <dbReference type="NCBI Taxonomy" id="4023"/>
    <lineage>
        <taxon>Eukaryota</taxon>
        <taxon>Viridiplantae</taxon>
        <taxon>Streptophyta</taxon>
        <taxon>Embryophyta</taxon>
        <taxon>Tracheophyta</taxon>
        <taxon>Spermatophyta</taxon>
        <taxon>Magnoliopsida</taxon>
        <taxon>eudicotyledons</taxon>
        <taxon>Gunneridae</taxon>
        <taxon>Pentapetalae</taxon>
        <taxon>rosids</taxon>
        <taxon>malvids</taxon>
        <taxon>Sapindales</taxon>
        <taxon>Sapindaceae</taxon>
        <taxon>Hippocastanoideae</taxon>
        <taxon>Acereae</taxon>
        <taxon>Acer</taxon>
    </lineage>
</organism>
<dbReference type="Proteomes" id="UP001064489">
    <property type="component" value="Chromosome 1"/>
</dbReference>
<protein>
    <submittedName>
        <fullName evidence="2">Uncharacterized protein</fullName>
    </submittedName>
</protein>
<accession>A0AAD5P1M5</accession>